<organism evidence="1">
    <name type="scientific">Clostridioides difficile</name>
    <name type="common">Peptoclostridium difficile</name>
    <dbReference type="NCBI Taxonomy" id="1496"/>
    <lineage>
        <taxon>Bacteria</taxon>
        <taxon>Bacillati</taxon>
        <taxon>Bacillota</taxon>
        <taxon>Clostridia</taxon>
        <taxon>Peptostreptococcales</taxon>
        <taxon>Peptostreptococcaceae</taxon>
        <taxon>Clostridioides</taxon>
    </lineage>
</organism>
<dbReference type="EMBL" id="LK932540">
    <property type="protein sequence ID" value="CDS90406.1"/>
    <property type="molecule type" value="Genomic_DNA"/>
</dbReference>
<accession>A0A069APF9</accession>
<gene>
    <name evidence="1" type="ORF">BN1096_840015</name>
</gene>
<protein>
    <submittedName>
        <fullName evidence="1">Uncharacterized protein</fullName>
    </submittedName>
</protein>
<name>A0A069APF9_CLODI</name>
<reference evidence="1" key="1">
    <citation type="submission" date="2014-07" db="EMBL/GenBank/DDBJ databases">
        <authorList>
            <person name="Monot Marc"/>
        </authorList>
    </citation>
    <scope>NUCLEOTIDE SEQUENCE</scope>
</reference>
<evidence type="ECO:0000313" key="1">
    <source>
        <dbReference type="EMBL" id="CDS90406.1"/>
    </source>
</evidence>
<dbReference type="AlphaFoldDB" id="A0A069APF9"/>
<proteinExistence type="predicted"/>
<dbReference type="RefSeq" id="WP_021435038.1">
    <property type="nucleotide sequence ID" value="NZ_CAADAL010000019.1"/>
</dbReference>
<sequence>MQDINNLRKSILEKVSVLNENKLKIAILKLDTLYEAQEIEEREIK</sequence>